<evidence type="ECO:0000256" key="1">
    <source>
        <dbReference type="SAM" id="MobiDB-lite"/>
    </source>
</evidence>
<name>A0AAV0AJW4_PHAPC</name>
<evidence type="ECO:0000313" key="3">
    <source>
        <dbReference type="Proteomes" id="UP001153365"/>
    </source>
</evidence>
<gene>
    <name evidence="2" type="ORF">PPACK8108_LOCUS2540</name>
</gene>
<keyword evidence="3" id="KW-1185">Reference proteome</keyword>
<sequence>MIKEAWGMLSSTLDVQTAMMGLEKQPERGKLPEKDEYKEEPARGLSKTIRWAMEVVAARAIVIGHKRKELSSSYVAMEFEDGGSVLRLWTEQPKFLGLPARGSCMIDGGWR</sequence>
<comment type="caution">
    <text evidence="2">The sequence shown here is derived from an EMBL/GenBank/DDBJ whole genome shotgun (WGS) entry which is preliminary data.</text>
</comment>
<feature type="region of interest" description="Disordered" evidence="1">
    <location>
        <begin position="19"/>
        <end position="41"/>
    </location>
</feature>
<dbReference type="AlphaFoldDB" id="A0AAV0AJW4"/>
<dbReference type="Proteomes" id="UP001153365">
    <property type="component" value="Unassembled WGS sequence"/>
</dbReference>
<dbReference type="EMBL" id="CALTRL010000431">
    <property type="protein sequence ID" value="CAH7668071.1"/>
    <property type="molecule type" value="Genomic_DNA"/>
</dbReference>
<accession>A0AAV0AJW4</accession>
<reference evidence="2" key="1">
    <citation type="submission" date="2022-06" db="EMBL/GenBank/DDBJ databases">
        <authorList>
            <consortium name="SYNGENTA / RWTH Aachen University"/>
        </authorList>
    </citation>
    <scope>NUCLEOTIDE SEQUENCE</scope>
</reference>
<evidence type="ECO:0000313" key="2">
    <source>
        <dbReference type="EMBL" id="CAH7668071.1"/>
    </source>
</evidence>
<proteinExistence type="predicted"/>
<feature type="compositionally biased region" description="Basic and acidic residues" evidence="1">
    <location>
        <begin position="24"/>
        <end position="41"/>
    </location>
</feature>
<organism evidence="2 3">
    <name type="scientific">Phakopsora pachyrhizi</name>
    <name type="common">Asian soybean rust disease fungus</name>
    <dbReference type="NCBI Taxonomy" id="170000"/>
    <lineage>
        <taxon>Eukaryota</taxon>
        <taxon>Fungi</taxon>
        <taxon>Dikarya</taxon>
        <taxon>Basidiomycota</taxon>
        <taxon>Pucciniomycotina</taxon>
        <taxon>Pucciniomycetes</taxon>
        <taxon>Pucciniales</taxon>
        <taxon>Phakopsoraceae</taxon>
        <taxon>Phakopsora</taxon>
    </lineage>
</organism>
<protein>
    <submittedName>
        <fullName evidence="2">Uncharacterized protein</fullName>
    </submittedName>
</protein>